<reference evidence="1" key="1">
    <citation type="submission" date="2024-07" db="EMBL/GenBank/DDBJ databases">
        <title>Metagenome and Metagenome-Assembled Genomes of Archaea from a hot spring from the geothermal field of Los Azufres, Mexico.</title>
        <authorList>
            <person name="Marin-Paredes R."/>
            <person name="Martinez-Romero E."/>
            <person name="Servin-Garciduenas L.E."/>
        </authorList>
    </citation>
    <scope>NUCLEOTIDE SEQUENCE</scope>
    <source>
        <strain evidence="1">AZ1-454</strain>
    </source>
</reference>
<name>A0ACC6TR33_9CREN</name>
<evidence type="ECO:0000313" key="2">
    <source>
        <dbReference type="Proteomes" id="UP000053480"/>
    </source>
</evidence>
<accession>A0ACC6TR33</accession>
<evidence type="ECO:0000313" key="1">
    <source>
        <dbReference type="EMBL" id="MEW9492336.1"/>
    </source>
</evidence>
<gene>
    <name evidence="1" type="primary">csa5</name>
    <name evidence="1" type="ORF">TQ35_0009085</name>
</gene>
<dbReference type="Proteomes" id="UP000053480">
    <property type="component" value="Unassembled WGS sequence"/>
</dbReference>
<proteinExistence type="predicted"/>
<sequence length="125" mass="13638">MSQVEEKQERAIENVATLLAVATLYANAPTFTDRMSNALNKESVMRALYDAERVVLAGKNKGDITEGKAVISVKVAENETAKVYGYLPSDLDVEEFLRMAERDIYIARKVGAIAISKVNKVGGGQ</sequence>
<organism evidence="1 2">
    <name type="scientific">Candidatus Aramenus sulfurataquae</name>
    <dbReference type="NCBI Taxonomy" id="1326980"/>
    <lineage>
        <taxon>Archaea</taxon>
        <taxon>Thermoproteota</taxon>
        <taxon>Thermoprotei</taxon>
        <taxon>Sulfolobales</taxon>
        <taxon>Sulfolobaceae</taxon>
        <taxon>Candidatus Aramenus</taxon>
    </lineage>
</organism>
<protein>
    <submittedName>
        <fullName evidence="1">Type I-A CRISPR-associated protein Csa5</fullName>
    </submittedName>
</protein>
<dbReference type="EMBL" id="JZWS03000023">
    <property type="protein sequence ID" value="MEW9492336.1"/>
    <property type="molecule type" value="Genomic_DNA"/>
</dbReference>
<comment type="caution">
    <text evidence="1">The sequence shown here is derived from an EMBL/GenBank/DDBJ whole genome shotgun (WGS) entry which is preliminary data.</text>
</comment>